<organism evidence="3 4">
    <name type="scientific">Volvox reticuliferus</name>
    <dbReference type="NCBI Taxonomy" id="1737510"/>
    <lineage>
        <taxon>Eukaryota</taxon>
        <taxon>Viridiplantae</taxon>
        <taxon>Chlorophyta</taxon>
        <taxon>core chlorophytes</taxon>
        <taxon>Chlorophyceae</taxon>
        <taxon>CS clade</taxon>
        <taxon>Chlamydomonadales</taxon>
        <taxon>Volvocaceae</taxon>
        <taxon>Volvox</taxon>
    </lineage>
</organism>
<dbReference type="PROSITE" id="PS50011">
    <property type="entry name" value="PROTEIN_KINASE_DOM"/>
    <property type="match status" value="1"/>
</dbReference>
<reference evidence="3" key="1">
    <citation type="journal article" date="2021" name="Proc. Natl. Acad. Sci. U.S.A.">
        <title>Three genomes in the algal genus Volvox reveal the fate of a haploid sex-determining region after a transition to homothallism.</title>
        <authorList>
            <person name="Yamamoto K."/>
            <person name="Hamaji T."/>
            <person name="Kawai-Toyooka H."/>
            <person name="Matsuzaki R."/>
            <person name="Takahashi F."/>
            <person name="Nishimura Y."/>
            <person name="Kawachi M."/>
            <person name="Noguchi H."/>
            <person name="Minakuchi Y."/>
            <person name="Umen J.G."/>
            <person name="Toyoda A."/>
            <person name="Nozaki H."/>
        </authorList>
    </citation>
    <scope>NUCLEOTIDE SEQUENCE</scope>
    <source>
        <strain evidence="3">NIES-3785</strain>
    </source>
</reference>
<sequence length="1067" mass="111599">MCRMPLPDVFTSCFRGRNEAPLVAFKSIEPPVVHEQSQSFGATVVPAASGSSRYSCVLRNEDVWPPSGRNIPYIPSDNNQRTSFCVELHLPSTQRQPEQRSKVEYTTADELVKDVQNLRWLGQGAQGVVYEGTWQGATVAVKFSIVEDLDATAYELLFSRLLSHPNVVQTFMAKVAVLDERTIHSRTVGYIREAFTSNSSMVQRSNEGKMETRVGGSGNHGTAAGISTAITPTSSLNQAAHAGCGKPVVAAATGPIPVVIARGSGSSSCAAVAASGSGWKLATSDITRSTSPAPSPCGANAVGCCDTDRRLLPQSTGGLRQQQQQQPLGRLDSLQSDDGFENPFGGKSTFNDVREVLATMGARPGHFITQMVMEHCDHGSLHSAIQKGIFNPTGRWGPKLALRALIRTAREVAQGMFHLHSNSVLHGDLKPANVLLINSRKDRRGYVAKVSDFGMAQFCIKDHISNAPWGTLVYMAPERLLEGQLFPASDVYSFGVILWEMYHGQRPYEGMHAAQIVMACAQGSTCLEWSKDSCSEIARISRACMASSPHDRPTFAILMHELASLEDRVRMDGMRISKSFDAASGRAFSLLSSDATALQHVRTRTSCDLPKQRASLDVAVLFPSAARVAATAAAAATASAAPSSHRGSHGGPPPASRETCFRGRLSVDTSCRPGSQMGLYHAQPSTGASGDAGPVSHHQGTHAVPPSTKDTHAIPRAAGCIAGMCREGAQLGGEDKDAMLCCGGRVGNGCDVQQVNVVDPTGGGHSGGGCAAAIAAALAQQPNIATAVVYELLALLQQQQQPQQEQPRPEADGDMTNWAANAAGRRIIEIVGGGNLGHHSGGGLGTTAALQEPPLPAPSLALYPATINTCGPGCLADCGQPPSRPDGASEDKGYATPLAASRVLQPPRRSTSCGDSVLLGTAQAAPADGSAAAAAAGVAACGIERSRTDSVLESSGGACANHGDDGAWGECVEVASMALSSPGRWVAGSSLAPAESPLLTAADVVRDGIAAAAANAQHRQLPQQCNSSGAVMCGVSLARRRSSNLSISCRNSTVAGWECTTITEEPT</sequence>
<evidence type="ECO:0000259" key="2">
    <source>
        <dbReference type="PROSITE" id="PS50011"/>
    </source>
</evidence>
<proteinExistence type="predicted"/>
<dbReference type="SUPFAM" id="SSF56112">
    <property type="entry name" value="Protein kinase-like (PK-like)"/>
    <property type="match status" value="1"/>
</dbReference>
<dbReference type="SMART" id="SM00220">
    <property type="entry name" value="S_TKc"/>
    <property type="match status" value="1"/>
</dbReference>
<accession>A0A8J4D3Y7</accession>
<dbReference type="EMBL" id="BNCQ01000002">
    <property type="protein sequence ID" value="GIL95223.1"/>
    <property type="molecule type" value="Genomic_DNA"/>
</dbReference>
<evidence type="ECO:0000313" key="3">
    <source>
        <dbReference type="EMBL" id="GIL95223.1"/>
    </source>
</evidence>
<dbReference type="GO" id="GO:0004674">
    <property type="term" value="F:protein serine/threonine kinase activity"/>
    <property type="evidence" value="ECO:0007669"/>
    <property type="project" value="TreeGrafter"/>
</dbReference>
<gene>
    <name evidence="3" type="ORF">Vretimale_1305</name>
</gene>
<dbReference type="InterPro" id="IPR000719">
    <property type="entry name" value="Prot_kinase_dom"/>
</dbReference>
<dbReference type="Gene3D" id="3.30.200.20">
    <property type="entry name" value="Phosphorylase Kinase, domain 1"/>
    <property type="match status" value="1"/>
</dbReference>
<dbReference type="InterPro" id="IPR001245">
    <property type="entry name" value="Ser-Thr/Tyr_kinase_cat_dom"/>
</dbReference>
<feature type="region of interest" description="Disordered" evidence="1">
    <location>
        <begin position="316"/>
        <end position="347"/>
    </location>
</feature>
<dbReference type="Pfam" id="PF07714">
    <property type="entry name" value="PK_Tyr_Ser-Thr"/>
    <property type="match status" value="1"/>
</dbReference>
<comment type="caution">
    <text evidence="3">The sequence shown here is derived from an EMBL/GenBank/DDBJ whole genome shotgun (WGS) entry which is preliminary data.</text>
</comment>
<dbReference type="InterPro" id="IPR008271">
    <property type="entry name" value="Ser/Thr_kinase_AS"/>
</dbReference>
<evidence type="ECO:0000313" key="4">
    <source>
        <dbReference type="Proteomes" id="UP000722791"/>
    </source>
</evidence>
<dbReference type="GO" id="GO:0005524">
    <property type="term" value="F:ATP binding"/>
    <property type="evidence" value="ECO:0007669"/>
    <property type="project" value="InterPro"/>
</dbReference>
<feature type="region of interest" description="Disordered" evidence="1">
    <location>
        <begin position="673"/>
        <end position="710"/>
    </location>
</feature>
<dbReference type="PANTHER" id="PTHR44329">
    <property type="entry name" value="SERINE/THREONINE-PROTEIN KINASE TNNI3K-RELATED"/>
    <property type="match status" value="1"/>
</dbReference>
<dbReference type="AlphaFoldDB" id="A0A8J4D3Y7"/>
<feature type="domain" description="Protein kinase" evidence="2">
    <location>
        <begin position="256"/>
        <end position="563"/>
    </location>
</feature>
<dbReference type="Gene3D" id="1.10.510.10">
    <property type="entry name" value="Transferase(Phosphotransferase) domain 1"/>
    <property type="match status" value="1"/>
</dbReference>
<dbReference type="InterPro" id="IPR051681">
    <property type="entry name" value="Ser/Thr_Kinases-Pseudokinases"/>
</dbReference>
<protein>
    <recommendedName>
        <fullName evidence="2">Protein kinase domain-containing protein</fullName>
    </recommendedName>
</protein>
<feature type="region of interest" description="Disordered" evidence="1">
    <location>
        <begin position="638"/>
        <end position="659"/>
    </location>
</feature>
<dbReference type="PROSITE" id="PS00108">
    <property type="entry name" value="PROTEIN_KINASE_ST"/>
    <property type="match status" value="1"/>
</dbReference>
<name>A0A8J4D3Y7_9CHLO</name>
<dbReference type="PANTHER" id="PTHR44329:SF289">
    <property type="entry name" value="SERINE_THREONINE-PROTEIN KINASE VIK"/>
    <property type="match status" value="1"/>
</dbReference>
<dbReference type="InterPro" id="IPR011009">
    <property type="entry name" value="Kinase-like_dom_sf"/>
</dbReference>
<evidence type="ECO:0000256" key="1">
    <source>
        <dbReference type="SAM" id="MobiDB-lite"/>
    </source>
</evidence>
<dbReference type="Proteomes" id="UP000722791">
    <property type="component" value="Unassembled WGS sequence"/>
</dbReference>